<dbReference type="AlphaFoldDB" id="E1RGJ9"/>
<evidence type="ECO:0000313" key="3">
    <source>
        <dbReference type="Proteomes" id="UP000006565"/>
    </source>
</evidence>
<dbReference type="eggNOG" id="arCOG03932">
    <property type="taxonomic scope" value="Archaea"/>
</dbReference>
<dbReference type="Pfam" id="PF13185">
    <property type="entry name" value="GAF_2"/>
    <property type="match status" value="1"/>
</dbReference>
<name>E1RGJ9_METP4</name>
<dbReference type="KEGG" id="mpi:Mpet_0436"/>
<gene>
    <name evidence="2" type="ordered locus">Mpet_0436</name>
</gene>
<accession>E1RGJ9</accession>
<proteinExistence type="predicted"/>
<sequence>MASTRIENLAGTEHLIVTYLRSHLPEECMLDKISMGIGKSRATVLKYLWTLHAKGIIDYREIGRNKLWMMKQPQEAGTETIIREEPESRPPGVRTTAQAAFELHNLLLREAELRDSLDLPETAVLTIGEDLFIIARNRLFESLFPAAEKFSDLVHQSQAAKLENLCRSANAGTPASIELDLLERAGIYRSYRFTLVPAGPADSAGARVLIGEDLSGGRRTRRHLESLLYIIRTAATAQNEEDLLRETLRGVRENLVPFVHGSIVMADMHVAFTTASLSGELLQDLSPLLEHCMTSLETVSEERGDGTFRYAVAVPIIDEEQATGAMLLLTESSISATEVENIEIVADEIASALRMQRLDRERAEFVNTLLAMNSISTILNTATDEEAILEKSIEAVINTLGFDMGCIYLKDDAEGMVPRVQRNMPEHLRKMCIAGIYDGLFDRVFRDQTLVYVVPGMPEYEDLVPRAIRENGVRTLLILPIKVGDQIVGLVNMGSRAEKHYTQTSLDNLLSIGLQLGIALERSRLASALGEAGGESKKGE</sequence>
<dbReference type="RefSeq" id="WP_013328388.1">
    <property type="nucleotide sequence ID" value="NC_014507.1"/>
</dbReference>
<evidence type="ECO:0000313" key="2">
    <source>
        <dbReference type="EMBL" id="ADN35210.1"/>
    </source>
</evidence>
<dbReference type="eggNOG" id="arCOG02338">
    <property type="taxonomic scope" value="Archaea"/>
</dbReference>
<keyword evidence="3" id="KW-1185">Reference proteome</keyword>
<evidence type="ECO:0000259" key="1">
    <source>
        <dbReference type="SMART" id="SM00065"/>
    </source>
</evidence>
<dbReference type="SMART" id="SM00065">
    <property type="entry name" value="GAF"/>
    <property type="match status" value="1"/>
</dbReference>
<protein>
    <submittedName>
        <fullName evidence="2">Putative GAF sensor protein</fullName>
    </submittedName>
</protein>
<dbReference type="Proteomes" id="UP000006565">
    <property type="component" value="Chromosome"/>
</dbReference>
<dbReference type="SUPFAM" id="SSF55781">
    <property type="entry name" value="GAF domain-like"/>
    <property type="match status" value="2"/>
</dbReference>
<dbReference type="EMBL" id="CP002117">
    <property type="protein sequence ID" value="ADN35210.1"/>
    <property type="molecule type" value="Genomic_DNA"/>
</dbReference>
<feature type="domain" description="GAF" evidence="1">
    <location>
        <begin position="384"/>
        <end position="530"/>
    </location>
</feature>
<dbReference type="HOGENOM" id="CLU_541449_0_0_2"/>
<reference evidence="2 3" key="1">
    <citation type="journal article" date="2010" name="Stand. Genomic Sci.">
        <title>Complete genome sequence of Methanoplanus petrolearius type strain (SEBR 4847).</title>
        <authorList>
            <person name="Brambilla E."/>
            <person name="Djao O.D."/>
            <person name="Daligault H."/>
            <person name="Lapidus A."/>
            <person name="Lucas S."/>
            <person name="Hammon N."/>
            <person name="Nolan M."/>
            <person name="Tice H."/>
            <person name="Cheng J.F."/>
            <person name="Han C."/>
            <person name="Tapia R."/>
            <person name="Goodwin L."/>
            <person name="Pitluck S."/>
            <person name="Liolios K."/>
            <person name="Ivanova N."/>
            <person name="Mavromatis K."/>
            <person name="Mikhailova N."/>
            <person name="Pati A."/>
            <person name="Chen A."/>
            <person name="Palaniappan K."/>
            <person name="Land M."/>
            <person name="Hauser L."/>
            <person name="Chang Y.J."/>
            <person name="Jeffries C.D."/>
            <person name="Rohde M."/>
            <person name="Spring S."/>
            <person name="Sikorski J."/>
            <person name="Goker M."/>
            <person name="Woyke T."/>
            <person name="Bristow J."/>
            <person name="Eisen J.A."/>
            <person name="Markowitz V."/>
            <person name="Hugenholtz P."/>
            <person name="Kyrpides N.C."/>
            <person name="Klenk H.P."/>
        </authorList>
    </citation>
    <scope>NUCLEOTIDE SEQUENCE [LARGE SCALE GENOMIC DNA]</scope>
    <source>
        <strain evidence="3">DSM 11571 / OCM 486 / SEBR 4847</strain>
    </source>
</reference>
<organism evidence="2 3">
    <name type="scientific">Methanolacinia petrolearia (strain DSM 11571 / OCM 486 / SEBR 4847)</name>
    <name type="common">Methanoplanus petrolearius</name>
    <dbReference type="NCBI Taxonomy" id="679926"/>
    <lineage>
        <taxon>Archaea</taxon>
        <taxon>Methanobacteriati</taxon>
        <taxon>Methanobacteriota</taxon>
        <taxon>Stenosarchaea group</taxon>
        <taxon>Methanomicrobia</taxon>
        <taxon>Methanomicrobiales</taxon>
        <taxon>Methanomicrobiaceae</taxon>
        <taxon>Methanolacinia</taxon>
    </lineage>
</organism>
<dbReference type="InterPro" id="IPR029016">
    <property type="entry name" value="GAF-like_dom_sf"/>
</dbReference>
<dbReference type="Gene3D" id="3.30.450.40">
    <property type="match status" value="1"/>
</dbReference>
<dbReference type="InterPro" id="IPR003018">
    <property type="entry name" value="GAF"/>
</dbReference>
<dbReference type="STRING" id="679926.Mpet_0436"/>
<dbReference type="GeneID" id="9742884"/>